<dbReference type="Gene3D" id="3.40.50.10300">
    <property type="entry name" value="CoaB-like"/>
    <property type="match status" value="1"/>
</dbReference>
<dbReference type="SUPFAM" id="SSF52507">
    <property type="entry name" value="Homo-oligomeric flavin-containing Cys decarboxylases, HFCD"/>
    <property type="match status" value="1"/>
</dbReference>
<gene>
    <name evidence="8" type="ORF">CTOB1V02_LOCUS13962</name>
</gene>
<name>A0A7R8WQD1_9CRUS</name>
<dbReference type="Gene3D" id="3.40.50.1950">
    <property type="entry name" value="Flavin prenyltransferase-like"/>
    <property type="match status" value="1"/>
</dbReference>
<feature type="non-terminal residue" evidence="8">
    <location>
        <position position="187"/>
    </location>
</feature>
<feature type="domain" description="Flavoprotein" evidence="6">
    <location>
        <begin position="2"/>
        <end position="106"/>
    </location>
</feature>
<dbReference type="GO" id="GO:0004632">
    <property type="term" value="F:phosphopantothenate--cysteine ligase activity"/>
    <property type="evidence" value="ECO:0007669"/>
    <property type="project" value="InterPro"/>
</dbReference>
<organism evidence="8">
    <name type="scientific">Cyprideis torosa</name>
    <dbReference type="NCBI Taxonomy" id="163714"/>
    <lineage>
        <taxon>Eukaryota</taxon>
        <taxon>Metazoa</taxon>
        <taxon>Ecdysozoa</taxon>
        <taxon>Arthropoda</taxon>
        <taxon>Crustacea</taxon>
        <taxon>Oligostraca</taxon>
        <taxon>Ostracoda</taxon>
        <taxon>Podocopa</taxon>
        <taxon>Podocopida</taxon>
        <taxon>Cytherocopina</taxon>
        <taxon>Cytheroidea</taxon>
        <taxon>Cytherideidae</taxon>
        <taxon>Cyprideis</taxon>
    </lineage>
</organism>
<feature type="domain" description="DNA/pantothenate metabolism flavoprotein C-terminal" evidence="7">
    <location>
        <begin position="113"/>
        <end position="187"/>
    </location>
</feature>
<comment type="similarity">
    <text evidence="5">Belongs to the HFCD (homooligomeric flavin containing Cys decarboxylase) superfamily.</text>
</comment>
<evidence type="ECO:0000256" key="4">
    <source>
        <dbReference type="ARBA" id="ARBA00023239"/>
    </source>
</evidence>
<dbReference type="InterPro" id="IPR007085">
    <property type="entry name" value="DNA/pantothenate-metab_flavo_C"/>
</dbReference>
<protein>
    <submittedName>
        <fullName evidence="8">Uncharacterized protein</fullName>
    </submittedName>
</protein>
<dbReference type="InterPro" id="IPR036551">
    <property type="entry name" value="Flavin_trans-like"/>
</dbReference>
<keyword evidence="2" id="KW-0210">Decarboxylase</keyword>
<dbReference type="GO" id="GO:0010181">
    <property type="term" value="F:FMN binding"/>
    <property type="evidence" value="ECO:0007669"/>
    <property type="project" value="InterPro"/>
</dbReference>
<evidence type="ECO:0000256" key="1">
    <source>
        <dbReference type="ARBA" id="ARBA00005703"/>
    </source>
</evidence>
<dbReference type="NCBIfam" id="TIGR00521">
    <property type="entry name" value="coaBC_dfp"/>
    <property type="match status" value="1"/>
</dbReference>
<dbReference type="Pfam" id="PF04127">
    <property type="entry name" value="DFP"/>
    <property type="match status" value="1"/>
</dbReference>
<dbReference type="PANTHER" id="PTHR14359">
    <property type="entry name" value="HOMO-OLIGOMERIC FLAVIN CONTAINING CYS DECARBOXYLASE FAMILY"/>
    <property type="match status" value="1"/>
</dbReference>
<dbReference type="GO" id="GO:0004633">
    <property type="term" value="F:phosphopantothenoylcysteine decarboxylase activity"/>
    <property type="evidence" value="ECO:0007669"/>
    <property type="project" value="InterPro"/>
</dbReference>
<dbReference type="InterPro" id="IPR035929">
    <property type="entry name" value="CoaB-like_sf"/>
</dbReference>
<dbReference type="OrthoDB" id="1532798at2759"/>
<sequence length="187" mass="20208">MAHIDLALDCDLLLIAPATAHTIARLAHGMADDLLSATALATRSQVVICPAMNPRMYSHPATQENVSALKRLGYTVISPQYGSVACRHEGVGRLVEWEVVQELILRELGSNDMKNEKVLVTAGPTREPLDPARFLSNRSSGKMGHAMARAAFRRGADVVLVTGPTSLEAPYGVRTIEVTTAEEMFEA</sequence>
<proteinExistence type="inferred from homology"/>
<dbReference type="GO" id="GO:0015941">
    <property type="term" value="P:pantothenate catabolic process"/>
    <property type="evidence" value="ECO:0007669"/>
    <property type="project" value="InterPro"/>
</dbReference>
<keyword evidence="3" id="KW-0173">Coenzyme A biosynthesis</keyword>
<dbReference type="Pfam" id="PF02441">
    <property type="entry name" value="Flavoprotein"/>
    <property type="match status" value="1"/>
</dbReference>
<evidence type="ECO:0000256" key="3">
    <source>
        <dbReference type="ARBA" id="ARBA00022993"/>
    </source>
</evidence>
<dbReference type="GO" id="GO:0015937">
    <property type="term" value="P:coenzyme A biosynthetic process"/>
    <property type="evidence" value="ECO:0007669"/>
    <property type="project" value="UniProtKB-KW"/>
</dbReference>
<evidence type="ECO:0000313" key="8">
    <source>
        <dbReference type="EMBL" id="CAD7236147.1"/>
    </source>
</evidence>
<reference evidence="8" key="1">
    <citation type="submission" date="2020-11" db="EMBL/GenBank/DDBJ databases">
        <authorList>
            <person name="Tran Van P."/>
        </authorList>
    </citation>
    <scope>NUCLEOTIDE SEQUENCE</scope>
</reference>
<dbReference type="InterPro" id="IPR003382">
    <property type="entry name" value="Flavoprotein"/>
</dbReference>
<dbReference type="SUPFAM" id="SSF102645">
    <property type="entry name" value="CoaB-like"/>
    <property type="match status" value="1"/>
</dbReference>
<dbReference type="InterPro" id="IPR005252">
    <property type="entry name" value="CoaBC"/>
</dbReference>
<dbReference type="PANTHER" id="PTHR14359:SF6">
    <property type="entry name" value="PHOSPHOPANTOTHENOYLCYSTEINE DECARBOXYLASE"/>
    <property type="match status" value="1"/>
</dbReference>
<dbReference type="AlphaFoldDB" id="A0A7R8WQD1"/>
<keyword evidence="4" id="KW-0456">Lyase</keyword>
<dbReference type="GO" id="GO:0071513">
    <property type="term" value="C:phosphopantothenoylcysteine decarboxylase complex"/>
    <property type="evidence" value="ECO:0007669"/>
    <property type="project" value="TreeGrafter"/>
</dbReference>
<comment type="similarity">
    <text evidence="1">Belongs to the PPC synthetase family.</text>
</comment>
<accession>A0A7R8WQD1</accession>
<evidence type="ECO:0000259" key="6">
    <source>
        <dbReference type="Pfam" id="PF02441"/>
    </source>
</evidence>
<evidence type="ECO:0000259" key="7">
    <source>
        <dbReference type="Pfam" id="PF04127"/>
    </source>
</evidence>
<evidence type="ECO:0000256" key="5">
    <source>
        <dbReference type="ARBA" id="ARBA00038350"/>
    </source>
</evidence>
<dbReference type="EMBL" id="OB676880">
    <property type="protein sequence ID" value="CAD7236147.1"/>
    <property type="molecule type" value="Genomic_DNA"/>
</dbReference>
<evidence type="ECO:0000256" key="2">
    <source>
        <dbReference type="ARBA" id="ARBA00022793"/>
    </source>
</evidence>